<keyword evidence="2" id="KW-1185">Reference proteome</keyword>
<protein>
    <submittedName>
        <fullName evidence="1">Uncharacterized protein</fullName>
    </submittedName>
</protein>
<dbReference type="GeneTree" id="ENSGT00940000181610"/>
<reference evidence="1" key="3">
    <citation type="submission" date="2025-09" db="UniProtKB">
        <authorList>
            <consortium name="Ensembl"/>
        </authorList>
    </citation>
    <scope>IDENTIFICATION</scope>
</reference>
<dbReference type="InParanoid" id="A0A4W6FP64"/>
<evidence type="ECO:0000313" key="2">
    <source>
        <dbReference type="Proteomes" id="UP000314980"/>
    </source>
</evidence>
<reference evidence="2" key="1">
    <citation type="submission" date="2015-09" db="EMBL/GenBank/DDBJ databases">
        <authorList>
            <person name="Sai Rama Sridatta P."/>
        </authorList>
    </citation>
    <scope>NUCLEOTIDE SEQUENCE [LARGE SCALE GENOMIC DNA]</scope>
</reference>
<dbReference type="Ensembl" id="ENSLCAT00010053733.1">
    <property type="protein sequence ID" value="ENSLCAP00010052374.1"/>
    <property type="gene ID" value="ENSLCAG00010024379.1"/>
</dbReference>
<reference evidence="1" key="2">
    <citation type="submission" date="2025-08" db="UniProtKB">
        <authorList>
            <consortium name="Ensembl"/>
        </authorList>
    </citation>
    <scope>IDENTIFICATION</scope>
</reference>
<accession>A0A4W6FP64</accession>
<sequence length="143" mass="16076">SCLVHLSCPVHGSPSKPEATVLAGLHPQTCSSTVISDETLLSNMTTLTRPQPLCLSDLYNYMVDIHKHGVRPLACLCSASNHVFPLDGEWEKPTQKDTVPALLWTIRLLCRLRHMIMGLLKVIFKRLLVKSWKFLLSSLWESL</sequence>
<organism evidence="1 2">
    <name type="scientific">Lates calcarifer</name>
    <name type="common">Barramundi</name>
    <name type="synonym">Holocentrus calcarifer</name>
    <dbReference type="NCBI Taxonomy" id="8187"/>
    <lineage>
        <taxon>Eukaryota</taxon>
        <taxon>Metazoa</taxon>
        <taxon>Chordata</taxon>
        <taxon>Craniata</taxon>
        <taxon>Vertebrata</taxon>
        <taxon>Euteleostomi</taxon>
        <taxon>Actinopterygii</taxon>
        <taxon>Neopterygii</taxon>
        <taxon>Teleostei</taxon>
        <taxon>Neoteleostei</taxon>
        <taxon>Acanthomorphata</taxon>
        <taxon>Carangaria</taxon>
        <taxon>Carangaria incertae sedis</taxon>
        <taxon>Centropomidae</taxon>
        <taxon>Lates</taxon>
    </lineage>
</organism>
<proteinExistence type="predicted"/>
<evidence type="ECO:0000313" key="1">
    <source>
        <dbReference type="Ensembl" id="ENSLCAP00010052374.1"/>
    </source>
</evidence>
<dbReference type="Proteomes" id="UP000314980">
    <property type="component" value="Unassembled WGS sequence"/>
</dbReference>
<dbReference type="AlphaFoldDB" id="A0A4W6FP64"/>
<name>A0A4W6FP64_LATCA</name>